<feature type="transmembrane region" description="Helical" evidence="6">
    <location>
        <begin position="456"/>
        <end position="478"/>
    </location>
</feature>
<proteinExistence type="inferred from homology"/>
<dbReference type="Pfam" id="PF01554">
    <property type="entry name" value="MatE"/>
    <property type="match status" value="2"/>
</dbReference>
<evidence type="ECO:0000256" key="7">
    <source>
        <dbReference type="SAM" id="SignalP"/>
    </source>
</evidence>
<dbReference type="InterPro" id="IPR045069">
    <property type="entry name" value="MATE_euk"/>
</dbReference>
<dbReference type="AlphaFoldDB" id="A0A6G0XJA2"/>
<evidence type="ECO:0008006" key="10">
    <source>
        <dbReference type="Google" id="ProtNLM"/>
    </source>
</evidence>
<evidence type="ECO:0000313" key="8">
    <source>
        <dbReference type="EMBL" id="KAF0740377.1"/>
    </source>
</evidence>
<dbReference type="GO" id="GO:0016020">
    <property type="term" value="C:membrane"/>
    <property type="evidence" value="ECO:0007669"/>
    <property type="project" value="UniProtKB-SubCell"/>
</dbReference>
<sequence>MWSSLILELAMSTETVPLTSAVDSADHSTLDVKADVEMTPSASVEISRMFNLAWPVFLAYQLETLPGPICVALVGHIQGNNTSVLVDAAYLSATMTNITALAIGFGLASAMDTLCSQAFGAGKMDKLGVYLQSGVLVLGACLLPVFYMSWEAESIMLFFGQDPEISKYAGEFSRVTVWGIPFLFVYELIKKLQQSQNIVLPMMYVAAIGVVVNLLTGYYFTYHTSWGFLGAAAGRVCGNIALPLSIVIYFYFDHKTTSTWWNGFQWREAADHVWLFLSLGIPSMMMLAVSWWAFCTLGFLAGLLPNNIEAVSVNAVLGQLLTLNFMIYLGISVSSNVLIGNALGANQPLRAQLITRLALYGGYASAVFMGTIFMIFRHTIPIFFVSDAATIENVANAMFVMIPLGVFDGLNGICEGIFKGMGRQTVAAVINILSYYAFGLPMAYLVGFAWKYGLEGVWLGFSSGTTLCFFVFITMIHFTNWPELARLAQERVQM</sequence>
<evidence type="ECO:0000313" key="9">
    <source>
        <dbReference type="Proteomes" id="UP000481153"/>
    </source>
</evidence>
<feature type="transmembrane region" description="Helical" evidence="6">
    <location>
        <begin position="396"/>
        <end position="414"/>
    </location>
</feature>
<feature type="signal peptide" evidence="7">
    <location>
        <begin position="1"/>
        <end position="21"/>
    </location>
</feature>
<feature type="transmembrane region" description="Helical" evidence="6">
    <location>
        <begin position="88"/>
        <end position="108"/>
    </location>
</feature>
<feature type="transmembrane region" description="Helical" evidence="6">
    <location>
        <begin position="129"/>
        <end position="148"/>
    </location>
</feature>
<feature type="transmembrane region" description="Helical" evidence="6">
    <location>
        <begin position="168"/>
        <end position="186"/>
    </location>
</feature>
<keyword evidence="4 6" id="KW-1133">Transmembrane helix</keyword>
<dbReference type="GO" id="GO:1990961">
    <property type="term" value="P:xenobiotic detoxification by transmembrane export across the plasma membrane"/>
    <property type="evidence" value="ECO:0007669"/>
    <property type="project" value="InterPro"/>
</dbReference>
<dbReference type="GO" id="GO:0042910">
    <property type="term" value="F:xenobiotic transmembrane transporter activity"/>
    <property type="evidence" value="ECO:0007669"/>
    <property type="project" value="InterPro"/>
</dbReference>
<dbReference type="VEuPathDB" id="FungiDB:AeMF1_006240"/>
<evidence type="ECO:0000256" key="4">
    <source>
        <dbReference type="ARBA" id="ARBA00022989"/>
    </source>
</evidence>
<gene>
    <name evidence="8" type="ORF">Ae201684_004114</name>
</gene>
<reference evidence="8 9" key="1">
    <citation type="submission" date="2019-07" db="EMBL/GenBank/DDBJ databases">
        <title>Genomics analysis of Aphanomyces spp. identifies a new class of oomycete effector associated with host adaptation.</title>
        <authorList>
            <person name="Gaulin E."/>
        </authorList>
    </citation>
    <scope>NUCLEOTIDE SEQUENCE [LARGE SCALE GENOMIC DNA]</scope>
    <source>
        <strain evidence="8 9">ATCC 201684</strain>
    </source>
</reference>
<feature type="transmembrane region" description="Helical" evidence="6">
    <location>
        <begin position="426"/>
        <end position="450"/>
    </location>
</feature>
<dbReference type="Proteomes" id="UP000481153">
    <property type="component" value="Unassembled WGS sequence"/>
</dbReference>
<protein>
    <recommendedName>
        <fullName evidence="10">MATE efflux family protein</fullName>
    </recommendedName>
</protein>
<dbReference type="EMBL" id="VJMJ01000052">
    <property type="protein sequence ID" value="KAF0740377.1"/>
    <property type="molecule type" value="Genomic_DNA"/>
</dbReference>
<dbReference type="NCBIfam" id="TIGR00797">
    <property type="entry name" value="matE"/>
    <property type="match status" value="1"/>
</dbReference>
<evidence type="ECO:0000256" key="3">
    <source>
        <dbReference type="ARBA" id="ARBA00022692"/>
    </source>
</evidence>
<feature type="transmembrane region" description="Helical" evidence="6">
    <location>
        <begin position="198"/>
        <end position="220"/>
    </location>
</feature>
<accession>A0A6G0XJA2</accession>
<dbReference type="CDD" id="cd13132">
    <property type="entry name" value="MATE_eukaryotic"/>
    <property type="match status" value="1"/>
</dbReference>
<dbReference type="InterPro" id="IPR002528">
    <property type="entry name" value="MATE_fam"/>
</dbReference>
<feature type="transmembrane region" description="Helical" evidence="6">
    <location>
        <begin position="357"/>
        <end position="376"/>
    </location>
</feature>
<comment type="similarity">
    <text evidence="2">Belongs to the multi antimicrobial extrusion (MATE) (TC 2.A.66.1) family.</text>
</comment>
<comment type="caution">
    <text evidence="8">The sequence shown here is derived from an EMBL/GenBank/DDBJ whole genome shotgun (WGS) entry which is preliminary data.</text>
</comment>
<feature type="transmembrane region" description="Helical" evidence="6">
    <location>
        <begin position="325"/>
        <end position="345"/>
    </location>
</feature>
<evidence type="ECO:0000256" key="5">
    <source>
        <dbReference type="ARBA" id="ARBA00023136"/>
    </source>
</evidence>
<evidence type="ECO:0000256" key="1">
    <source>
        <dbReference type="ARBA" id="ARBA00004141"/>
    </source>
</evidence>
<evidence type="ECO:0000256" key="6">
    <source>
        <dbReference type="SAM" id="Phobius"/>
    </source>
</evidence>
<keyword evidence="9" id="KW-1185">Reference proteome</keyword>
<feature type="chain" id="PRO_5026031191" description="MATE efflux family protein" evidence="7">
    <location>
        <begin position="22"/>
        <end position="494"/>
    </location>
</feature>
<evidence type="ECO:0000256" key="2">
    <source>
        <dbReference type="ARBA" id="ARBA00010199"/>
    </source>
</evidence>
<organism evidence="8 9">
    <name type="scientific">Aphanomyces euteiches</name>
    <dbReference type="NCBI Taxonomy" id="100861"/>
    <lineage>
        <taxon>Eukaryota</taxon>
        <taxon>Sar</taxon>
        <taxon>Stramenopiles</taxon>
        <taxon>Oomycota</taxon>
        <taxon>Saprolegniomycetes</taxon>
        <taxon>Saprolegniales</taxon>
        <taxon>Verrucalvaceae</taxon>
        <taxon>Aphanomyces</taxon>
    </lineage>
</organism>
<name>A0A6G0XJA2_9STRA</name>
<keyword evidence="3 6" id="KW-0812">Transmembrane</keyword>
<feature type="transmembrane region" description="Helical" evidence="6">
    <location>
        <begin position="273"/>
        <end position="305"/>
    </location>
</feature>
<keyword evidence="5 6" id="KW-0472">Membrane</keyword>
<feature type="transmembrane region" description="Helical" evidence="6">
    <location>
        <begin position="226"/>
        <end position="252"/>
    </location>
</feature>
<dbReference type="GO" id="GO:0015297">
    <property type="term" value="F:antiporter activity"/>
    <property type="evidence" value="ECO:0007669"/>
    <property type="project" value="InterPro"/>
</dbReference>
<comment type="subcellular location">
    <subcellularLocation>
        <location evidence="1">Membrane</location>
        <topology evidence="1">Multi-pass membrane protein</topology>
    </subcellularLocation>
</comment>
<dbReference type="PANTHER" id="PTHR11206">
    <property type="entry name" value="MULTIDRUG RESISTANCE PROTEIN"/>
    <property type="match status" value="1"/>
</dbReference>
<keyword evidence="7" id="KW-0732">Signal</keyword>